<evidence type="ECO:0000256" key="7">
    <source>
        <dbReference type="ARBA" id="ARBA00022989"/>
    </source>
</evidence>
<feature type="compositionally biased region" description="Polar residues" evidence="17">
    <location>
        <begin position="933"/>
        <end position="961"/>
    </location>
</feature>
<evidence type="ECO:0000256" key="11">
    <source>
        <dbReference type="ARBA" id="ARBA00023136"/>
    </source>
</evidence>
<keyword evidence="16" id="KW-0175">Coiled coil</keyword>
<dbReference type="GO" id="GO:0005737">
    <property type="term" value="C:cytoplasm"/>
    <property type="evidence" value="ECO:0007669"/>
    <property type="project" value="UniProtKB-SubCell"/>
</dbReference>
<keyword evidence="13" id="KW-0539">Nucleus</keyword>
<keyword evidence="9" id="KW-0770">Synapse</keyword>
<evidence type="ECO:0000256" key="3">
    <source>
        <dbReference type="ARBA" id="ARBA00008025"/>
    </source>
</evidence>
<dbReference type="SMART" id="SM00091">
    <property type="entry name" value="PAS"/>
    <property type="match status" value="2"/>
</dbReference>
<dbReference type="GO" id="GO:0032922">
    <property type="term" value="P:circadian regulation of gene expression"/>
    <property type="evidence" value="ECO:0007669"/>
    <property type="project" value="TreeGrafter"/>
</dbReference>
<gene>
    <name evidence="21" type="ORF">ROHU_036092</name>
</gene>
<evidence type="ECO:0000256" key="4">
    <source>
        <dbReference type="ARBA" id="ARBA00022490"/>
    </source>
</evidence>
<dbReference type="SUPFAM" id="SSF58038">
    <property type="entry name" value="SNARE fusion complex"/>
    <property type="match status" value="1"/>
</dbReference>
<dbReference type="Gene3D" id="3.30.450.20">
    <property type="entry name" value="PAS domain"/>
    <property type="match status" value="2"/>
</dbReference>
<name>A0A498NLX9_LABRO</name>
<keyword evidence="4" id="KW-0963">Cytoplasm</keyword>
<comment type="subcellular location">
    <subcellularLocation>
        <location evidence="2">Cytoplasm</location>
    </subcellularLocation>
    <subcellularLocation>
        <location evidence="15">Endomembrane system</location>
        <topology evidence="15">Single-pass type IV membrane protein</topology>
    </subcellularLocation>
    <subcellularLocation>
        <location evidence="1">Nucleus</location>
    </subcellularLocation>
    <subcellularLocation>
        <location evidence="14">Synapse</location>
    </subcellularLocation>
</comment>
<dbReference type="PROSITE" id="PS50892">
    <property type="entry name" value="V_SNARE"/>
    <property type="match status" value="1"/>
</dbReference>
<dbReference type="InterPro" id="IPR048814">
    <property type="entry name" value="Per1-3_PAS-A"/>
</dbReference>
<dbReference type="GO" id="GO:0045202">
    <property type="term" value="C:synapse"/>
    <property type="evidence" value="ECO:0007669"/>
    <property type="project" value="UniProtKB-SubCell"/>
</dbReference>
<feature type="compositionally biased region" description="Polar residues" evidence="17">
    <location>
        <begin position="137"/>
        <end position="150"/>
    </location>
</feature>
<evidence type="ECO:0000256" key="6">
    <source>
        <dbReference type="ARBA" id="ARBA00022737"/>
    </source>
</evidence>
<comment type="similarity">
    <text evidence="3">Belongs to the synaptobrevin family.</text>
</comment>
<dbReference type="GO" id="GO:0000976">
    <property type="term" value="F:transcription cis-regulatory region binding"/>
    <property type="evidence" value="ECO:0007669"/>
    <property type="project" value="TreeGrafter"/>
</dbReference>
<dbReference type="Pfam" id="PF12114">
    <property type="entry name" value="Period_C"/>
    <property type="match status" value="1"/>
</dbReference>
<dbReference type="CDD" id="cd00130">
    <property type="entry name" value="PAS"/>
    <property type="match status" value="1"/>
</dbReference>
<dbReference type="GO" id="GO:0005634">
    <property type="term" value="C:nucleus"/>
    <property type="evidence" value="ECO:0007669"/>
    <property type="project" value="UniProtKB-SubCell"/>
</dbReference>
<feature type="region of interest" description="Disordered" evidence="17">
    <location>
        <begin position="930"/>
        <end position="1031"/>
    </location>
</feature>
<dbReference type="Gene3D" id="1.20.5.110">
    <property type="match status" value="1"/>
</dbReference>
<dbReference type="FunFam" id="3.30.450.20:FF:000013">
    <property type="entry name" value="Period circadian protein homolog 2"/>
    <property type="match status" value="1"/>
</dbReference>
<dbReference type="GO" id="GO:0000122">
    <property type="term" value="P:negative regulation of transcription by RNA polymerase II"/>
    <property type="evidence" value="ECO:0007669"/>
    <property type="project" value="TreeGrafter"/>
</dbReference>
<organism evidence="21 22">
    <name type="scientific">Labeo rohita</name>
    <name type="common">Indian major carp</name>
    <name type="synonym">Cyprinus rohita</name>
    <dbReference type="NCBI Taxonomy" id="84645"/>
    <lineage>
        <taxon>Eukaryota</taxon>
        <taxon>Metazoa</taxon>
        <taxon>Chordata</taxon>
        <taxon>Craniata</taxon>
        <taxon>Vertebrata</taxon>
        <taxon>Euteleostomi</taxon>
        <taxon>Actinopterygii</taxon>
        <taxon>Neopterygii</taxon>
        <taxon>Teleostei</taxon>
        <taxon>Ostariophysi</taxon>
        <taxon>Cypriniformes</taxon>
        <taxon>Cyprinidae</taxon>
        <taxon>Labeoninae</taxon>
        <taxon>Labeonini</taxon>
        <taxon>Labeo</taxon>
    </lineage>
</organism>
<accession>A0A498NLX9</accession>
<dbReference type="GO" id="GO:0012505">
    <property type="term" value="C:endomembrane system"/>
    <property type="evidence" value="ECO:0007669"/>
    <property type="project" value="UniProtKB-SubCell"/>
</dbReference>
<dbReference type="CDD" id="cd15870">
    <property type="entry name" value="R-SNARE_VAMP2"/>
    <property type="match status" value="1"/>
</dbReference>
<evidence type="ECO:0000256" key="18">
    <source>
        <dbReference type="SAM" id="Phobius"/>
    </source>
</evidence>
<dbReference type="InterPro" id="IPR001388">
    <property type="entry name" value="Synaptobrevin-like"/>
</dbReference>
<keyword evidence="22" id="KW-1185">Reference proteome</keyword>
<evidence type="ECO:0000256" key="9">
    <source>
        <dbReference type="ARBA" id="ARBA00023018"/>
    </source>
</evidence>
<dbReference type="InterPro" id="IPR057310">
    <property type="entry name" value="PER1-3_bHLH"/>
</dbReference>
<dbReference type="InterPro" id="IPR013655">
    <property type="entry name" value="PAS_fold_3"/>
</dbReference>
<feature type="region of interest" description="Disordered" evidence="17">
    <location>
        <begin position="1153"/>
        <end position="1204"/>
    </location>
</feature>
<feature type="region of interest" description="Disordered" evidence="17">
    <location>
        <begin position="1222"/>
        <end position="1273"/>
    </location>
</feature>
<evidence type="ECO:0000256" key="13">
    <source>
        <dbReference type="ARBA" id="ARBA00023242"/>
    </source>
</evidence>
<evidence type="ECO:0000256" key="2">
    <source>
        <dbReference type="ARBA" id="ARBA00004496"/>
    </source>
</evidence>
<sequence>MFCDLISKICRSAPAPAGAPAPEGGNQPPPNLTSNRRLQQTQAQVDEVVDIMRVNVDKVLERDQKLSELDDRADALQAGASQFETSAAKLKNKYWWKNAKMMIILGVICVIVLIIIIETCSTRIGKGRRHKDEGETHSNASPRMTDSQAVCSRLDISTAPQQTHSDDTDAHSSGNDSAERESDGNMGRGASTCSSHNGKGSTTETTESKSSNGNSPSPPSSSVSYSLLSGSSEQDQATSQTHNGDQPARLETQRELLKALRELKIRMPTEWHRKGRSSTLASLQYALTCVKQVRANQEYYHQWSVEESHGCCLDLSSFTIEELDNITSEYTLQNTDTFSVAVSFLSGKVVYISSQAASLLRCKPERLQGAVFSELLAPQDVSTFYSGTAPCHLPPWSSCAGTTSPVDCAEEKSMFCRISRGRDSDGEVKYHPFRLTPYQLTLRDSDTSQPEPCCLLIAERVHSGYEAPRIPADKRIFTTSHTPNCLFQEIDERAVPLLGYLPQDLVGKPVLIYLHPEDRLLMVAIHKKILQFAGQPFDHTPLRMRARSGEYLTLDTSWSSFVNPWSRKVAFIVGRHKVRTSPLNEDVFTALDGGDVRTMSPDVPQLNELIHRVLVQPVHAGSSQGYGSLGSSGSHEHHQGTTSSSESNGHASEDQIKPRKPMTFEQICQDIHMVKANGQQVFIDSRNRPPALKPSSLALANVADTAEASAREGLASLALSSPPRKELPIVYSYQQINCLDSIIRYLESFNVPGTVKRKCGSSSCTTSSTSEDDKQREGAGATEDVTETHVVTEGSKVVPAAPAHPLTPLALHCKAESVVSATSQCSFSSTIVHVGDKKPPESDIVMMEEPPTTPTPSTPAPPTSVTSPMPMNPQQATSSTAAVLEKEKEKERRGGGTPGKGLTKAVLSAHTQQEEQAFLNRFKDISHLRMVQPSGSPQRRHTSTPGTKGVNSSQNYPSVGNSSSRRHGRGGKRRKHQVDGNTPDSPCPSGSSPYKGSNPAPIRPNLPPVQQPSTSWSPSAASQTSGTPMMTSFPPGYMPVYPISSPFSMPQMGADPSMQAGIPRFPMQGFPPVMPPVMTFMLPNYMFPQLGNQGPQLNPANPQLCTQMNPLGQFPSSIVGLPSFNPTMGQFNPLGSQMNPAMPSMIPQQFYNPNPMYTFPNSPSMPVGNTNATPHGQSRSSTPQSTGQQAGEREGAGSPLFQSRCSSPLNLLQLEELQSNRTDTMQQTPPPGGVGTQGTGTVVQNSSNRSNTKDAKLSDSPEVNESNQDAMSTSSDMLDLLLQEDSRSGTGSAASGSGSTGSGSFGSGSNGWSSNTSKYFGSIDSSENDHNHKPASKDLGGEQYIKFVLQDPIWLLMANTDDKVMMTYQIPVKDRESVLKEDRDALKAVQKHQPHFTEEQKKELTQVHPWIQTGCLPKAINVTSDTIS</sequence>
<dbReference type="GO" id="GO:0016020">
    <property type="term" value="C:membrane"/>
    <property type="evidence" value="ECO:0007669"/>
    <property type="project" value="InterPro"/>
</dbReference>
<feature type="region of interest" description="Disordered" evidence="17">
    <location>
        <begin position="14"/>
        <end position="39"/>
    </location>
</feature>
<feature type="region of interest" description="Disordered" evidence="17">
    <location>
        <begin position="125"/>
        <end position="249"/>
    </location>
</feature>
<evidence type="ECO:0000256" key="17">
    <source>
        <dbReference type="SAM" id="MobiDB-lite"/>
    </source>
</evidence>
<feature type="region of interest" description="Disordered" evidence="17">
    <location>
        <begin position="1286"/>
        <end position="1311"/>
    </location>
</feature>
<reference evidence="21 22" key="1">
    <citation type="submission" date="2018-03" db="EMBL/GenBank/DDBJ databases">
        <title>Draft genome sequence of Rohu Carp (Labeo rohita).</title>
        <authorList>
            <person name="Das P."/>
            <person name="Kushwaha B."/>
            <person name="Joshi C.G."/>
            <person name="Kumar D."/>
            <person name="Nagpure N.S."/>
            <person name="Sahoo L."/>
            <person name="Das S.P."/>
            <person name="Bit A."/>
            <person name="Patnaik S."/>
            <person name="Meher P.K."/>
            <person name="Jayasankar P."/>
            <person name="Koringa P.G."/>
            <person name="Patel N.V."/>
            <person name="Hinsu A.T."/>
            <person name="Kumar R."/>
            <person name="Pandey M."/>
            <person name="Agarwal S."/>
            <person name="Srivastava S."/>
            <person name="Singh M."/>
            <person name="Iquebal M.A."/>
            <person name="Jaiswal S."/>
            <person name="Angadi U.B."/>
            <person name="Kumar N."/>
            <person name="Raza M."/>
            <person name="Shah T.M."/>
            <person name="Rai A."/>
            <person name="Jena J.K."/>
        </authorList>
    </citation>
    <scope>NUCLEOTIDE SEQUENCE [LARGE SCALE GENOMIC DNA]</scope>
    <source>
        <strain evidence="21">DASCIFA01</strain>
        <tissue evidence="21">Testis</tissue>
    </source>
</reference>
<dbReference type="PANTHER" id="PTHR11269:SF8">
    <property type="entry name" value="PERIOD CIRCADIAN PROTEIN HOMOLOG 1"/>
    <property type="match status" value="1"/>
</dbReference>
<evidence type="ECO:0000256" key="5">
    <source>
        <dbReference type="ARBA" id="ARBA00022692"/>
    </source>
</evidence>
<feature type="compositionally biased region" description="Low complexity" evidence="17">
    <location>
        <begin position="14"/>
        <end position="26"/>
    </location>
</feature>
<comment type="caution">
    <text evidence="21">The sequence shown here is derived from an EMBL/GenBank/DDBJ whole genome shotgun (WGS) entry which is preliminary data.</text>
</comment>
<dbReference type="Pfam" id="PF23170">
    <property type="entry name" value="bHLH_PER"/>
    <property type="match status" value="1"/>
</dbReference>
<feature type="domain" description="V-SNARE coiled-coil homology" evidence="20">
    <location>
        <begin position="37"/>
        <end position="97"/>
    </location>
</feature>
<dbReference type="PROSITE" id="PS00417">
    <property type="entry name" value="SYNAPTOBREVIN"/>
    <property type="match status" value="1"/>
</dbReference>
<dbReference type="FunFam" id="1.20.5.110:FF:000013">
    <property type="entry name" value="Vesicle-associated membrane protein 2"/>
    <property type="match status" value="1"/>
</dbReference>
<dbReference type="PANTHER" id="PTHR11269">
    <property type="entry name" value="PERIOD CIRCADIAN PROTEIN"/>
    <property type="match status" value="1"/>
</dbReference>
<evidence type="ECO:0007829" key="23">
    <source>
        <dbReference type="PeptideAtlas" id="A0A498NLX9"/>
    </source>
</evidence>
<keyword evidence="8" id="KW-0805">Transcription regulation</keyword>
<keyword evidence="7 18" id="KW-1133">Transmembrane helix</keyword>
<feature type="region of interest" description="Disordered" evidence="17">
    <location>
        <begin position="836"/>
        <end position="909"/>
    </location>
</feature>
<dbReference type="InterPro" id="IPR035965">
    <property type="entry name" value="PAS-like_dom_sf"/>
</dbReference>
<feature type="compositionally biased region" description="Pro residues" evidence="17">
    <location>
        <begin position="851"/>
        <end position="862"/>
    </location>
</feature>
<feature type="compositionally biased region" description="Pro residues" evidence="17">
    <location>
        <begin position="1001"/>
        <end position="1010"/>
    </location>
</feature>
<dbReference type="Pfam" id="PF08447">
    <property type="entry name" value="PAS_3"/>
    <property type="match status" value="1"/>
</dbReference>
<feature type="compositionally biased region" description="Gly residues" evidence="17">
    <location>
        <begin position="1298"/>
        <end position="1309"/>
    </location>
</feature>
<keyword evidence="11 18" id="KW-0472">Membrane</keyword>
<evidence type="ECO:0000313" key="22">
    <source>
        <dbReference type="Proteomes" id="UP000290572"/>
    </source>
</evidence>
<feature type="compositionally biased region" description="Polar residues" evidence="17">
    <location>
        <begin position="233"/>
        <end position="244"/>
    </location>
</feature>
<dbReference type="InterPro" id="IPR042855">
    <property type="entry name" value="V_SNARE_CC"/>
</dbReference>
<feature type="compositionally biased region" description="Polar residues" evidence="17">
    <location>
        <begin position="979"/>
        <end position="995"/>
    </location>
</feature>
<feature type="compositionally biased region" description="Low complexity" evidence="17">
    <location>
        <begin position="622"/>
        <end position="633"/>
    </location>
</feature>
<feature type="region of interest" description="Disordered" evidence="17">
    <location>
        <begin position="756"/>
        <end position="786"/>
    </location>
</feature>
<evidence type="ECO:0000259" key="20">
    <source>
        <dbReference type="PROSITE" id="PS50892"/>
    </source>
</evidence>
<dbReference type="InterPro" id="IPR000014">
    <property type="entry name" value="PAS"/>
</dbReference>
<feature type="compositionally biased region" description="Low complexity" evidence="17">
    <location>
        <begin position="1288"/>
        <end position="1297"/>
    </location>
</feature>
<dbReference type="PRINTS" id="PR00219">
    <property type="entry name" value="SYNAPTOBREVN"/>
</dbReference>
<dbReference type="InterPro" id="IPR050760">
    <property type="entry name" value="Period_circadian_regulator"/>
</dbReference>
<feature type="compositionally biased region" description="Polar residues" evidence="17">
    <location>
        <begin position="1261"/>
        <end position="1270"/>
    </location>
</feature>
<evidence type="ECO:0000313" key="21">
    <source>
        <dbReference type="EMBL" id="RXN32704.1"/>
    </source>
</evidence>
<keyword evidence="10" id="KW-0090">Biological rhythms</keyword>
<keyword evidence="12" id="KW-0804">Transcription</keyword>
<evidence type="ECO:0000256" key="1">
    <source>
        <dbReference type="ARBA" id="ARBA00004123"/>
    </source>
</evidence>
<evidence type="ECO:0000256" key="16">
    <source>
        <dbReference type="PROSITE-ProRule" id="PRU00290"/>
    </source>
</evidence>
<dbReference type="GO" id="GO:0043153">
    <property type="term" value="P:entrainment of circadian clock by photoperiod"/>
    <property type="evidence" value="ECO:0007669"/>
    <property type="project" value="TreeGrafter"/>
</dbReference>
<keyword evidence="6" id="KW-0677">Repeat</keyword>
<dbReference type="InterPro" id="IPR022728">
    <property type="entry name" value="Period_circadian-like_C"/>
</dbReference>
<evidence type="ECO:0000256" key="14">
    <source>
        <dbReference type="ARBA" id="ARBA00034103"/>
    </source>
</evidence>
<feature type="compositionally biased region" description="Polar residues" evidence="17">
    <location>
        <begin position="872"/>
        <end position="881"/>
    </location>
</feature>
<dbReference type="Pfam" id="PF21353">
    <property type="entry name" value="Per3-like_PAS-A"/>
    <property type="match status" value="1"/>
</dbReference>
<feature type="domain" description="PAS" evidence="19">
    <location>
        <begin position="490"/>
        <end position="533"/>
    </location>
</feature>
<feature type="compositionally biased region" description="Polar residues" evidence="17">
    <location>
        <begin position="1159"/>
        <end position="1189"/>
    </location>
</feature>
<dbReference type="GO" id="GO:0016192">
    <property type="term" value="P:vesicle-mediated transport"/>
    <property type="evidence" value="ECO:0007669"/>
    <property type="project" value="InterPro"/>
</dbReference>
<dbReference type="PROSITE" id="PS50112">
    <property type="entry name" value="PAS"/>
    <property type="match status" value="1"/>
</dbReference>
<evidence type="ECO:0000256" key="12">
    <source>
        <dbReference type="ARBA" id="ARBA00023163"/>
    </source>
</evidence>
<feature type="compositionally biased region" description="Basic residues" evidence="17">
    <location>
        <begin position="964"/>
        <end position="976"/>
    </location>
</feature>
<feature type="compositionally biased region" description="Basic and acidic residues" evidence="17">
    <location>
        <begin position="884"/>
        <end position="894"/>
    </location>
</feature>
<feature type="region of interest" description="Disordered" evidence="17">
    <location>
        <begin position="622"/>
        <end position="660"/>
    </location>
</feature>
<dbReference type="Proteomes" id="UP000290572">
    <property type="component" value="Unassembled WGS sequence"/>
</dbReference>
<evidence type="ECO:0000256" key="15">
    <source>
        <dbReference type="ARBA" id="ARBA00046280"/>
    </source>
</evidence>
<dbReference type="GO" id="GO:0001222">
    <property type="term" value="F:transcription corepressor binding"/>
    <property type="evidence" value="ECO:0007669"/>
    <property type="project" value="TreeGrafter"/>
</dbReference>
<proteinExistence type="evidence at protein level"/>
<feature type="compositionally biased region" description="Low complexity" evidence="17">
    <location>
        <begin position="197"/>
        <end position="232"/>
    </location>
</feature>
<evidence type="ECO:0000256" key="8">
    <source>
        <dbReference type="ARBA" id="ARBA00023015"/>
    </source>
</evidence>
<keyword evidence="23" id="KW-1267">Proteomics identification</keyword>
<dbReference type="Pfam" id="PF00957">
    <property type="entry name" value="Synaptobrevin"/>
    <property type="match status" value="1"/>
</dbReference>
<feature type="compositionally biased region" description="Polar residues" evidence="17">
    <location>
        <begin position="1011"/>
        <end position="1030"/>
    </location>
</feature>
<keyword evidence="5 18" id="KW-0812">Transmembrane</keyword>
<evidence type="ECO:0000259" key="19">
    <source>
        <dbReference type="PROSITE" id="PS50112"/>
    </source>
</evidence>
<dbReference type="STRING" id="84645.A0A498NLX9"/>
<dbReference type="EMBL" id="QBIY01011354">
    <property type="protein sequence ID" value="RXN32704.1"/>
    <property type="molecule type" value="Genomic_DNA"/>
</dbReference>
<evidence type="ECO:0000256" key="10">
    <source>
        <dbReference type="ARBA" id="ARBA00023108"/>
    </source>
</evidence>
<dbReference type="SUPFAM" id="SSF55785">
    <property type="entry name" value="PYP-like sensor domain (PAS domain)"/>
    <property type="match status" value="1"/>
</dbReference>
<protein>
    <submittedName>
        <fullName evidence="21">Period circadian-like protein</fullName>
    </submittedName>
</protein>
<feature type="transmembrane region" description="Helical" evidence="18">
    <location>
        <begin position="99"/>
        <end position="117"/>
    </location>
</feature>